<dbReference type="EMBL" id="JAPDGR010002813">
    <property type="protein sequence ID" value="KAJ2974096.1"/>
    <property type="molecule type" value="Genomic_DNA"/>
</dbReference>
<proteinExistence type="predicted"/>
<evidence type="ECO:0000313" key="1">
    <source>
        <dbReference type="EMBL" id="KAJ2974096.1"/>
    </source>
</evidence>
<organism evidence="1 2">
    <name type="scientific">Xylaria curta</name>
    <dbReference type="NCBI Taxonomy" id="42375"/>
    <lineage>
        <taxon>Eukaryota</taxon>
        <taxon>Fungi</taxon>
        <taxon>Dikarya</taxon>
        <taxon>Ascomycota</taxon>
        <taxon>Pezizomycotina</taxon>
        <taxon>Sordariomycetes</taxon>
        <taxon>Xylariomycetidae</taxon>
        <taxon>Xylariales</taxon>
        <taxon>Xylariaceae</taxon>
        <taxon>Xylaria</taxon>
    </lineage>
</organism>
<keyword evidence="2" id="KW-1185">Reference proteome</keyword>
<comment type="caution">
    <text evidence="1">The sequence shown here is derived from an EMBL/GenBank/DDBJ whole genome shotgun (WGS) entry which is preliminary data.</text>
</comment>
<accession>A0ACC1N6J6</accession>
<reference evidence="1" key="1">
    <citation type="submission" date="2022-10" db="EMBL/GenBank/DDBJ databases">
        <title>Genome Sequence of Xylaria curta.</title>
        <authorList>
            <person name="Buettner E."/>
        </authorList>
    </citation>
    <scope>NUCLEOTIDE SEQUENCE</scope>
    <source>
        <strain evidence="1">Babe10</strain>
    </source>
</reference>
<protein>
    <submittedName>
        <fullName evidence="1">Uncharacterized protein</fullName>
    </submittedName>
</protein>
<gene>
    <name evidence="1" type="ORF">NUW58_g8766</name>
</gene>
<dbReference type="Proteomes" id="UP001143856">
    <property type="component" value="Unassembled WGS sequence"/>
</dbReference>
<name>A0ACC1N6J6_9PEZI</name>
<evidence type="ECO:0000313" key="2">
    <source>
        <dbReference type="Proteomes" id="UP001143856"/>
    </source>
</evidence>
<sequence length="359" mass="38972">MEPRSSPDGPPPPYSETDIYSHSPGPRNRHSNVPDDDASIAPSSSHSNIIFTPPESPRDAQDSFTGPSGGQHTTTSAQDYFDSRPPNRRPGPNLTIVLEVTPSSVPSDFPYARFRIDGRDVTEQDWQTFINYLIPGHAARTNSHIIDRKLRDAGDAQTSGSNAIAEAQSVSLKSSPSEPKIDTVTREWNRGFFEPRGITIRTAAPADPAVEDAQTPEYEVPRENTADAEQSQSQPQQASSWWTNPFGFLDGRNGSLHLGPLHIEGDRVALGSTFEADRNGVRWCGPPNTNQQFEANSRGVYWGDQHGPPAHPHPFMHRGRHPWPGPFGGPFGDAGADGAAVISDLGTAGEITRAAQPVH</sequence>